<feature type="domain" description="UspA" evidence="2">
    <location>
        <begin position="154"/>
        <end position="308"/>
    </location>
</feature>
<protein>
    <submittedName>
        <fullName evidence="3">Universal stress family protein</fullName>
    </submittedName>
</protein>
<evidence type="ECO:0000259" key="2">
    <source>
        <dbReference type="Pfam" id="PF00582"/>
    </source>
</evidence>
<name>U7QDP5_9CYAN</name>
<dbReference type="OrthoDB" id="9789668at2"/>
<dbReference type="AlphaFoldDB" id="U7QDP5"/>
<proteinExistence type="inferred from homology"/>
<organism evidence="3 4">
    <name type="scientific">Lyngbya aestuarii BL J</name>
    <dbReference type="NCBI Taxonomy" id="1348334"/>
    <lineage>
        <taxon>Bacteria</taxon>
        <taxon>Bacillati</taxon>
        <taxon>Cyanobacteriota</taxon>
        <taxon>Cyanophyceae</taxon>
        <taxon>Oscillatoriophycideae</taxon>
        <taxon>Oscillatoriales</taxon>
        <taxon>Microcoleaceae</taxon>
        <taxon>Lyngbya</taxon>
    </lineage>
</organism>
<gene>
    <name evidence="3" type="ORF">M595_4095</name>
</gene>
<reference evidence="3 4" key="1">
    <citation type="journal article" date="2013" name="Front. Microbiol.">
        <title>Comparative genomic analyses of the cyanobacterium, Lyngbya aestuarii BL J, a powerful hydrogen producer.</title>
        <authorList>
            <person name="Kothari A."/>
            <person name="Vaughn M."/>
            <person name="Garcia-Pichel F."/>
        </authorList>
    </citation>
    <scope>NUCLEOTIDE SEQUENCE [LARGE SCALE GENOMIC DNA]</scope>
    <source>
        <strain evidence="3 4">BL J</strain>
    </source>
</reference>
<dbReference type="SUPFAM" id="SSF52402">
    <property type="entry name" value="Adenine nucleotide alpha hydrolases-like"/>
    <property type="match status" value="2"/>
</dbReference>
<evidence type="ECO:0000256" key="1">
    <source>
        <dbReference type="ARBA" id="ARBA00008791"/>
    </source>
</evidence>
<dbReference type="PRINTS" id="PR01438">
    <property type="entry name" value="UNVRSLSTRESS"/>
</dbReference>
<dbReference type="InterPro" id="IPR006016">
    <property type="entry name" value="UspA"/>
</dbReference>
<dbReference type="RefSeq" id="WP_023067826.1">
    <property type="nucleotide sequence ID" value="NZ_AUZM01000045.1"/>
</dbReference>
<dbReference type="Gene3D" id="3.40.50.620">
    <property type="entry name" value="HUPs"/>
    <property type="match status" value="2"/>
</dbReference>
<evidence type="ECO:0000313" key="3">
    <source>
        <dbReference type="EMBL" id="ERT05974.1"/>
    </source>
</evidence>
<sequence length="311" mass="34865">MYSTILVPLDGSERAETIIPYIKQLARKENVHVVFTQVIEPKIRSAILNLKKDREVAYPLQKIDQIQHYLMGWKHQFQEQGLSADILLLRGVAVEGILQAVEFTNADLVAMTSQGTTGLARTLYGSVTSGLLNKIHCPLLVVQSQQSEKSPEINQILIPLDGSVRAEKVIDYAEIIAQLYDAKIILLRVVRRGYQATTIQDLDSEINEEFVAKDIFNRLEQNQALEQIKKAQEYLLNIRSQLQAQNLTVDAHLMYGRPIESIITLANDLNIDLITMTNKGRTGLSKVLYGSVASGVLNSSYRPLLIVPTQQ</sequence>
<dbReference type="PANTHER" id="PTHR46268:SF6">
    <property type="entry name" value="UNIVERSAL STRESS PROTEIN UP12"/>
    <property type="match status" value="1"/>
</dbReference>
<accession>U7QDP5</accession>
<dbReference type="Proteomes" id="UP000017127">
    <property type="component" value="Unassembled WGS sequence"/>
</dbReference>
<dbReference type="CDD" id="cd00293">
    <property type="entry name" value="USP-like"/>
    <property type="match status" value="2"/>
</dbReference>
<dbReference type="InterPro" id="IPR006015">
    <property type="entry name" value="Universal_stress_UspA"/>
</dbReference>
<evidence type="ECO:0000313" key="4">
    <source>
        <dbReference type="Proteomes" id="UP000017127"/>
    </source>
</evidence>
<comment type="caution">
    <text evidence="3">The sequence shown here is derived from an EMBL/GenBank/DDBJ whole genome shotgun (WGS) entry which is preliminary data.</text>
</comment>
<dbReference type="Pfam" id="PF00582">
    <property type="entry name" value="Usp"/>
    <property type="match status" value="2"/>
</dbReference>
<comment type="similarity">
    <text evidence="1">Belongs to the universal stress protein A family.</text>
</comment>
<keyword evidence="4" id="KW-1185">Reference proteome</keyword>
<dbReference type="InterPro" id="IPR014729">
    <property type="entry name" value="Rossmann-like_a/b/a_fold"/>
</dbReference>
<dbReference type="EMBL" id="AUZM01000045">
    <property type="protein sequence ID" value="ERT05974.1"/>
    <property type="molecule type" value="Genomic_DNA"/>
</dbReference>
<dbReference type="PANTHER" id="PTHR46268">
    <property type="entry name" value="STRESS RESPONSE PROTEIN NHAX"/>
    <property type="match status" value="1"/>
</dbReference>
<feature type="domain" description="UspA" evidence="2">
    <location>
        <begin position="1"/>
        <end position="142"/>
    </location>
</feature>